<keyword evidence="3" id="KW-1185">Reference proteome</keyword>
<feature type="transmembrane region" description="Helical" evidence="1">
    <location>
        <begin position="218"/>
        <end position="237"/>
    </location>
</feature>
<dbReference type="AlphaFoldDB" id="A0A5C0SET3"/>
<gene>
    <name evidence="2" type="ORF">FQB35_11790</name>
</gene>
<dbReference type="RefSeq" id="WP_148810089.1">
    <property type="nucleotide sequence ID" value="NZ_CP042243.1"/>
</dbReference>
<feature type="transmembrane region" description="Helical" evidence="1">
    <location>
        <begin position="141"/>
        <end position="160"/>
    </location>
</feature>
<feature type="transmembrane region" description="Helical" evidence="1">
    <location>
        <begin position="64"/>
        <end position="85"/>
    </location>
</feature>
<dbReference type="OrthoDB" id="9878198at2"/>
<keyword evidence="2" id="KW-0808">Transferase</keyword>
<dbReference type="KEGG" id="crs:FQB35_11790"/>
<keyword evidence="1" id="KW-0472">Membrane</keyword>
<reference evidence="2 3" key="1">
    <citation type="submission" date="2019-07" db="EMBL/GenBank/DDBJ databases">
        <title>Complete genome of Crassaminicella thermophila SY095.</title>
        <authorList>
            <person name="Li X."/>
        </authorList>
    </citation>
    <scope>NUCLEOTIDE SEQUENCE [LARGE SCALE GENOMIC DNA]</scope>
    <source>
        <strain evidence="2 3">SY095</strain>
    </source>
</reference>
<keyword evidence="1" id="KW-0812">Transmembrane</keyword>
<keyword evidence="2" id="KW-0418">Kinase</keyword>
<accession>A0A5C0SET3</accession>
<dbReference type="EMBL" id="CP042243">
    <property type="protein sequence ID" value="QEK12953.1"/>
    <property type="molecule type" value="Genomic_DNA"/>
</dbReference>
<feature type="transmembrane region" description="Helical" evidence="1">
    <location>
        <begin position="27"/>
        <end position="44"/>
    </location>
</feature>
<protein>
    <submittedName>
        <fullName evidence="2">Cell wall metabolism sensor histidine kinase WalK</fullName>
    </submittedName>
</protein>
<evidence type="ECO:0000256" key="1">
    <source>
        <dbReference type="SAM" id="Phobius"/>
    </source>
</evidence>
<organism evidence="2 3">
    <name type="scientific">Crassaminicella thermophila</name>
    <dbReference type="NCBI Taxonomy" id="2599308"/>
    <lineage>
        <taxon>Bacteria</taxon>
        <taxon>Bacillati</taxon>
        <taxon>Bacillota</taxon>
        <taxon>Clostridia</taxon>
        <taxon>Eubacteriales</taxon>
        <taxon>Clostridiaceae</taxon>
        <taxon>Crassaminicella</taxon>
    </lineage>
</organism>
<evidence type="ECO:0000313" key="3">
    <source>
        <dbReference type="Proteomes" id="UP000324646"/>
    </source>
</evidence>
<evidence type="ECO:0000313" key="2">
    <source>
        <dbReference type="EMBL" id="QEK12953.1"/>
    </source>
</evidence>
<feature type="transmembrane region" description="Helical" evidence="1">
    <location>
        <begin position="181"/>
        <end position="198"/>
    </location>
</feature>
<proteinExistence type="predicted"/>
<feature type="transmembrane region" description="Helical" evidence="1">
    <location>
        <begin position="106"/>
        <end position="129"/>
    </location>
</feature>
<sequence length="289" mass="34877">MNFENNFNRNQWIDFVRNLKLTQYHKLNTSTFGLAGILIFIAVTSNKLVINFPKYQSKIIILTLFYATIYHFLDLVVFKAFNFIFRRNTIMDIAKNKFTDLDKQCYLFGYLTEILFAGLALIANIIIFYNSSTYDINSFPYKYFSIIYFICFLTRLRILYNNYFKKNIALINNQVKKRIKIIFYIVYVPFFLYFPYPLYVSLSQVFIHNNLLYANYELFLYAIYILLILGSLQLIALHMSNRIKYSWLENFEKDIFINNLTSEQIKYRLKNEFLNSINIEWFYYNTKNN</sequence>
<dbReference type="Proteomes" id="UP000324646">
    <property type="component" value="Chromosome"/>
</dbReference>
<name>A0A5C0SET3_CRATE</name>
<dbReference type="GO" id="GO:0016301">
    <property type="term" value="F:kinase activity"/>
    <property type="evidence" value="ECO:0007669"/>
    <property type="project" value="UniProtKB-KW"/>
</dbReference>
<keyword evidence="1" id="KW-1133">Transmembrane helix</keyword>